<accession>A0A5S9IRS9</accession>
<proteinExistence type="predicted"/>
<dbReference type="OrthoDB" id="9781413at2"/>
<dbReference type="KEGG" id="uam:UABAM_05311"/>
<gene>
    <name evidence="3" type="ORF">UABAM_05311</name>
</gene>
<name>A0A5S9IRS9_UABAM</name>
<dbReference type="GO" id="GO:0016757">
    <property type="term" value="F:glycosyltransferase activity"/>
    <property type="evidence" value="ECO:0007669"/>
    <property type="project" value="InterPro"/>
</dbReference>
<dbReference type="InterPro" id="IPR001296">
    <property type="entry name" value="Glyco_trans_1"/>
</dbReference>
<evidence type="ECO:0000259" key="1">
    <source>
        <dbReference type="Pfam" id="PF00534"/>
    </source>
</evidence>
<keyword evidence="4" id="KW-1185">Reference proteome</keyword>
<dbReference type="CDD" id="cd03801">
    <property type="entry name" value="GT4_PimA-like"/>
    <property type="match status" value="1"/>
</dbReference>
<feature type="domain" description="Glycosyltransferase subfamily 4-like N-terminal" evidence="2">
    <location>
        <begin position="15"/>
        <end position="203"/>
    </location>
</feature>
<keyword evidence="3" id="KW-0808">Transferase</keyword>
<dbReference type="RefSeq" id="WP_151970945.1">
    <property type="nucleotide sequence ID" value="NZ_AP019860.1"/>
</dbReference>
<dbReference type="Pfam" id="PF13439">
    <property type="entry name" value="Glyco_transf_4"/>
    <property type="match status" value="1"/>
</dbReference>
<evidence type="ECO:0000313" key="3">
    <source>
        <dbReference type="EMBL" id="BBM86909.1"/>
    </source>
</evidence>
<dbReference type="PANTHER" id="PTHR45947">
    <property type="entry name" value="SULFOQUINOVOSYL TRANSFERASE SQD2"/>
    <property type="match status" value="1"/>
</dbReference>
<dbReference type="PANTHER" id="PTHR45947:SF3">
    <property type="entry name" value="SULFOQUINOVOSYL TRANSFERASE SQD2"/>
    <property type="match status" value="1"/>
</dbReference>
<sequence length="412" mass="47258">MKILQIPRRFVKEDWGGTETVILETSKSLKALGHQTEIICPNILTSRHEEYIEGIRVKRCPYFYPYYGLSKDARRLLDKRGGNIFSLALMRQLRRMPANIFHLHTGKRIGGIASYIAKKRNIPFVISLHGGVYDVPQQERESWTSPTKGTLEWGKVLGLWVGSRSVLQNAAAIICVGKKEHQEVQKRFPNKRALFLPNGVDVKHFSQQCNPKNFRNKYCIDRHKKIILQVGRITPQKNQQFSLELLNELRKKHQVHLVLIGPVNDHIYFAQLQKYIAQHNLQNCVTIIQGLPAKSTELLEAYHACQLFLLPSIHEPFGIVILEAWAAQKPVVASNVGGIPSFVTSQKNALLCQVNQHSPFLDAIEKTIRNNNYAQNLAQNGFGEIKKKYSWEKITRDLICLYENVIEEHYHV</sequence>
<dbReference type="SUPFAM" id="SSF53756">
    <property type="entry name" value="UDP-Glycosyltransferase/glycogen phosphorylase"/>
    <property type="match status" value="1"/>
</dbReference>
<dbReference type="InterPro" id="IPR050194">
    <property type="entry name" value="Glycosyltransferase_grp1"/>
</dbReference>
<organism evidence="3 4">
    <name type="scientific">Uabimicrobium amorphum</name>
    <dbReference type="NCBI Taxonomy" id="2596890"/>
    <lineage>
        <taxon>Bacteria</taxon>
        <taxon>Pseudomonadati</taxon>
        <taxon>Planctomycetota</taxon>
        <taxon>Candidatus Uabimicrobiia</taxon>
        <taxon>Candidatus Uabimicrobiales</taxon>
        <taxon>Candidatus Uabimicrobiaceae</taxon>
        <taxon>Candidatus Uabimicrobium</taxon>
    </lineage>
</organism>
<protein>
    <submittedName>
        <fullName evidence="3">Glycosyl transferase</fullName>
    </submittedName>
</protein>
<dbReference type="Pfam" id="PF00534">
    <property type="entry name" value="Glycos_transf_1"/>
    <property type="match status" value="1"/>
</dbReference>
<dbReference type="InterPro" id="IPR028098">
    <property type="entry name" value="Glyco_trans_4-like_N"/>
</dbReference>
<evidence type="ECO:0000313" key="4">
    <source>
        <dbReference type="Proteomes" id="UP000326354"/>
    </source>
</evidence>
<evidence type="ECO:0000259" key="2">
    <source>
        <dbReference type="Pfam" id="PF13439"/>
    </source>
</evidence>
<dbReference type="EMBL" id="AP019860">
    <property type="protein sequence ID" value="BBM86909.1"/>
    <property type="molecule type" value="Genomic_DNA"/>
</dbReference>
<dbReference type="Proteomes" id="UP000326354">
    <property type="component" value="Chromosome"/>
</dbReference>
<dbReference type="Gene3D" id="3.40.50.2000">
    <property type="entry name" value="Glycogen Phosphorylase B"/>
    <property type="match status" value="2"/>
</dbReference>
<reference evidence="3 4" key="1">
    <citation type="submission" date="2019-08" db="EMBL/GenBank/DDBJ databases">
        <title>Complete genome sequence of Candidatus Uab amorphum.</title>
        <authorList>
            <person name="Shiratori T."/>
            <person name="Suzuki S."/>
            <person name="Kakizawa Y."/>
            <person name="Ishida K."/>
        </authorList>
    </citation>
    <scope>NUCLEOTIDE SEQUENCE [LARGE SCALE GENOMIC DNA]</scope>
    <source>
        <strain evidence="3 4">SRT547</strain>
    </source>
</reference>
<feature type="domain" description="Glycosyl transferase family 1" evidence="1">
    <location>
        <begin position="213"/>
        <end position="381"/>
    </location>
</feature>
<dbReference type="AlphaFoldDB" id="A0A5S9IRS9"/>